<protein>
    <submittedName>
        <fullName evidence="1">Uncharacterized protein</fullName>
    </submittedName>
</protein>
<evidence type="ECO:0000313" key="1">
    <source>
        <dbReference type="EMBL" id="QHN40474.1"/>
    </source>
</evidence>
<dbReference type="AlphaFoldDB" id="A0A857L0D3"/>
<sequence length="370" mass="37495">MRTGMPDLDDVEELVARDVDGLLQSVARAGAQVRAVAEAVREGVLSPLSELRPRSVVIVSGSHRAAAAAADLAVAVLAAYTDVPLVCVPALPGWVGPLDVVVILGDDAGDMMLADAAARAARRRAEVVVGAPLEGPLRDALGGTGIDLSPRIQVDRRFGFGGFVAVVVAVVTGLSSVRFTGVAPGLDGIADALDAEAAANHVSRESFHNQAKLLASRMVDASVVVCGDTPAAVVTAGQAAAAVLAVAGVVCAATDVAGAATLVRDRAGSDAGAPADSLFHDPFIDGPAPAAVTVLVLGVPRREWQVRRWAGALGEAMIVIGSVGGEADQPIMPGSATDSGGDRPADLEALLLTLLRVDMAAVYLRLIRGS</sequence>
<dbReference type="GO" id="GO:0097367">
    <property type="term" value="F:carbohydrate derivative binding"/>
    <property type="evidence" value="ECO:0007669"/>
    <property type="project" value="InterPro"/>
</dbReference>
<dbReference type="InterPro" id="IPR046348">
    <property type="entry name" value="SIS_dom_sf"/>
</dbReference>
<dbReference type="SUPFAM" id="SSF53697">
    <property type="entry name" value="SIS domain"/>
    <property type="match status" value="1"/>
</dbReference>
<accession>A0A857L0D3</accession>
<organism evidence="1">
    <name type="scientific">Gordonia amarae</name>
    <dbReference type="NCBI Taxonomy" id="36821"/>
    <lineage>
        <taxon>Bacteria</taxon>
        <taxon>Bacillati</taxon>
        <taxon>Actinomycetota</taxon>
        <taxon>Actinomycetes</taxon>
        <taxon>Mycobacteriales</taxon>
        <taxon>Gordoniaceae</taxon>
        <taxon>Gordonia</taxon>
    </lineage>
</organism>
<gene>
    <name evidence="1" type="ORF">GII30_16150</name>
</gene>
<dbReference type="RefSeq" id="WP_005192455.1">
    <property type="nucleotide sequence ID" value="NZ_CP045804.1"/>
</dbReference>
<dbReference type="EMBL" id="CP045810">
    <property type="protein sequence ID" value="QHN40474.1"/>
    <property type="molecule type" value="Genomic_DNA"/>
</dbReference>
<proteinExistence type="predicted"/>
<reference evidence="1" key="1">
    <citation type="journal article" date="2021" name="Nat. Microbiol.">
        <title>Cocultivation of an ultrasmall environmental parasitic bacterium with lytic ability against bacteria associated with wastewater foams.</title>
        <authorList>
            <person name="Batinovic S."/>
            <person name="Rose J.J.A."/>
            <person name="Ratcliffe J."/>
            <person name="Seviour R.J."/>
            <person name="Petrovski S."/>
        </authorList>
    </citation>
    <scope>NUCLEOTIDE SEQUENCE</scope>
    <source>
        <strain evidence="1">CON44</strain>
    </source>
</reference>
<name>A0A857L0D3_9ACTN</name>
<dbReference type="GO" id="GO:1901135">
    <property type="term" value="P:carbohydrate derivative metabolic process"/>
    <property type="evidence" value="ECO:0007669"/>
    <property type="project" value="InterPro"/>
</dbReference>